<keyword evidence="8" id="KW-0547">Nucleotide-binding</keyword>
<keyword evidence="10" id="KW-0067">ATP-binding</keyword>
<evidence type="ECO:0000256" key="2">
    <source>
        <dbReference type="ARBA" id="ARBA00004496"/>
    </source>
</evidence>
<reference evidence="17" key="1">
    <citation type="journal article" date="2014" name="Front. Microbiol.">
        <title>High frequency of phylogenetically diverse reductive dehalogenase-homologous genes in deep subseafloor sedimentary metagenomes.</title>
        <authorList>
            <person name="Kawai M."/>
            <person name="Futagami T."/>
            <person name="Toyoda A."/>
            <person name="Takaki Y."/>
            <person name="Nishi S."/>
            <person name="Hori S."/>
            <person name="Arai W."/>
            <person name="Tsubouchi T."/>
            <person name="Morono Y."/>
            <person name="Uchiyama I."/>
            <person name="Ito T."/>
            <person name="Fujiyama A."/>
            <person name="Inagaki F."/>
            <person name="Takami H."/>
        </authorList>
    </citation>
    <scope>NUCLEOTIDE SEQUENCE</scope>
    <source>
        <strain evidence="17">Expedition CK06-06</strain>
    </source>
</reference>
<evidence type="ECO:0000256" key="11">
    <source>
        <dbReference type="ARBA" id="ARBA00022917"/>
    </source>
</evidence>
<evidence type="ECO:0000256" key="3">
    <source>
        <dbReference type="ARBA" id="ARBA00011245"/>
    </source>
</evidence>
<dbReference type="InterPro" id="IPR009080">
    <property type="entry name" value="tRNAsynth_Ia_anticodon-bd"/>
</dbReference>
<sequence length="824" mass="96367">MYKKVDSKVDLVKLEEKILDFWKKNDIFEKSLKKSGGYKKFVFYEGPPTANGAPGVHHVLSRVYKDIFPRYKTMKGYYVPRKAGWDTHGLPVELEMEKELNINSKKEIEEIGIEKFNKLCGQSVMRYEEEWKKLTERIGFWLDMDNAYFTFRNDYIETVWWILKTIWDKNLLYQDYKIVPYCPRCGTALSSHEVALGYREVEDYSVIVKFPHAEKKNTYFLVWTTTPWTLISNVAGAVNKTGDYVEVEYKGENLILVKNLLAEVFGENADCRVIGNFKGKSLVSSHYRPLYDYTNGNGNAFSIIGGDFVSTEEGTGIVHIAPAFGEDDMNAGKENDLPVVQMVDEEGKFKERVEKFSRMPIEEANPEIIKDLKERGLLFSIKKVKHSYPFCWRCESRLIYYARKSWYIKTSRIKDDLLKSNEEVNWYPQHIKYGRFGNWLENNVDWALTRERYWGTPLPVWVDDNGHKICIGSVAQLRKMAVDMPRDLDLHRPYVDNIIIKCKKCGKDMRRVPEVIDVWFDSGSMPYAQYHYPFENVELFEDNFPADFIGEAIDQTRGWFYTLLAISTLLFKKSCFKNVLCLGLINDESGQKMSKSRGNVVNPWDVLNKQGADALRWYFFTGVSPWLSKNFSIRAIDEVIRKFILTLWNTYSFFVIYANIDNFNPYDYDLEVGDRFEIDRWIISELNLTLKKVNELMDDFNVTESGRLIQNFVEVLSNWYVRRSRRRFWKSEEDKDKISAYSTLYECLVTISRMCAPFIPFLSEEIYRNLTGSLGRGEESVHLERYPAADESLIDEELSFKMDTARKIVGLGRAVRSKINIKIR</sequence>
<evidence type="ECO:0000256" key="6">
    <source>
        <dbReference type="ARBA" id="ARBA00022598"/>
    </source>
</evidence>
<comment type="caution">
    <text evidence="17">The sequence shown here is derived from an EMBL/GenBank/DDBJ whole genome shotgun (WGS) entry which is preliminary data.</text>
</comment>
<evidence type="ECO:0000256" key="14">
    <source>
        <dbReference type="ARBA" id="ARBA00048359"/>
    </source>
</evidence>
<dbReference type="PANTHER" id="PTHR42780:SF1">
    <property type="entry name" value="ISOLEUCINE--TRNA LIGASE, CYTOPLASMIC"/>
    <property type="match status" value="1"/>
</dbReference>
<feature type="non-terminal residue" evidence="17">
    <location>
        <position position="824"/>
    </location>
</feature>
<evidence type="ECO:0000256" key="10">
    <source>
        <dbReference type="ARBA" id="ARBA00022840"/>
    </source>
</evidence>
<dbReference type="SUPFAM" id="SSF52374">
    <property type="entry name" value="Nucleotidylyl transferase"/>
    <property type="match status" value="1"/>
</dbReference>
<evidence type="ECO:0000256" key="8">
    <source>
        <dbReference type="ARBA" id="ARBA00022741"/>
    </source>
</evidence>
<feature type="domain" description="Methionyl/Valyl/Leucyl/Isoleucyl-tRNA synthetase anticodon-binding" evidence="16">
    <location>
        <begin position="679"/>
        <end position="822"/>
    </location>
</feature>
<dbReference type="InterPro" id="IPR023586">
    <property type="entry name" value="Ile-tRNA-ligase_type2"/>
</dbReference>
<dbReference type="PANTHER" id="PTHR42780">
    <property type="entry name" value="SOLEUCYL-TRNA SYNTHETASE"/>
    <property type="match status" value="1"/>
</dbReference>
<dbReference type="Pfam" id="PF08264">
    <property type="entry name" value="Anticodon_1"/>
    <property type="match status" value="1"/>
</dbReference>
<dbReference type="GO" id="GO:0002161">
    <property type="term" value="F:aminoacyl-tRNA deacylase activity"/>
    <property type="evidence" value="ECO:0007669"/>
    <property type="project" value="InterPro"/>
</dbReference>
<dbReference type="GO" id="GO:0005524">
    <property type="term" value="F:ATP binding"/>
    <property type="evidence" value="ECO:0007669"/>
    <property type="project" value="UniProtKB-KW"/>
</dbReference>
<dbReference type="InterPro" id="IPR013155">
    <property type="entry name" value="M/V/L/I-tRNA-synth_anticd-bd"/>
</dbReference>
<comment type="subcellular location">
    <subcellularLocation>
        <location evidence="2">Cytoplasm</location>
    </subcellularLocation>
</comment>
<dbReference type="AlphaFoldDB" id="X1A264"/>
<dbReference type="GO" id="GO:0006428">
    <property type="term" value="P:isoleucyl-tRNA aminoacylation"/>
    <property type="evidence" value="ECO:0007669"/>
    <property type="project" value="InterPro"/>
</dbReference>
<dbReference type="SUPFAM" id="SSF47323">
    <property type="entry name" value="Anticodon-binding domain of a subclass of class I aminoacyl-tRNA synthetases"/>
    <property type="match status" value="1"/>
</dbReference>
<evidence type="ECO:0000259" key="15">
    <source>
        <dbReference type="Pfam" id="PF00133"/>
    </source>
</evidence>
<dbReference type="GO" id="GO:0000049">
    <property type="term" value="F:tRNA binding"/>
    <property type="evidence" value="ECO:0007669"/>
    <property type="project" value="InterPro"/>
</dbReference>
<dbReference type="EC" id="6.1.1.5" evidence="4"/>
<dbReference type="InterPro" id="IPR009008">
    <property type="entry name" value="Val/Leu/Ile-tRNA-synth_edit"/>
</dbReference>
<evidence type="ECO:0000259" key="16">
    <source>
        <dbReference type="Pfam" id="PF08264"/>
    </source>
</evidence>
<comment type="catalytic activity">
    <reaction evidence="14">
        <text>tRNA(Ile) + L-isoleucine + ATP = L-isoleucyl-tRNA(Ile) + AMP + diphosphate</text>
        <dbReference type="Rhea" id="RHEA:11060"/>
        <dbReference type="Rhea" id="RHEA-COMP:9666"/>
        <dbReference type="Rhea" id="RHEA-COMP:9695"/>
        <dbReference type="ChEBI" id="CHEBI:30616"/>
        <dbReference type="ChEBI" id="CHEBI:33019"/>
        <dbReference type="ChEBI" id="CHEBI:58045"/>
        <dbReference type="ChEBI" id="CHEBI:78442"/>
        <dbReference type="ChEBI" id="CHEBI:78528"/>
        <dbReference type="ChEBI" id="CHEBI:456215"/>
        <dbReference type="EC" id="6.1.1.5"/>
    </reaction>
</comment>
<dbReference type="InterPro" id="IPR014729">
    <property type="entry name" value="Rossmann-like_a/b/a_fold"/>
</dbReference>
<evidence type="ECO:0000256" key="7">
    <source>
        <dbReference type="ARBA" id="ARBA00022723"/>
    </source>
</evidence>
<dbReference type="Gene3D" id="1.10.730.10">
    <property type="entry name" value="Isoleucyl-tRNA Synthetase, Domain 1"/>
    <property type="match status" value="1"/>
</dbReference>
<dbReference type="SUPFAM" id="SSF50677">
    <property type="entry name" value="ValRS/IleRS/LeuRS editing domain"/>
    <property type="match status" value="1"/>
</dbReference>
<dbReference type="InterPro" id="IPR033709">
    <property type="entry name" value="Anticodon_Ile_ABEc"/>
</dbReference>
<evidence type="ECO:0000256" key="12">
    <source>
        <dbReference type="ARBA" id="ARBA00023146"/>
    </source>
</evidence>
<comment type="subunit">
    <text evidence="3">Monomer.</text>
</comment>
<keyword evidence="7" id="KW-0479">Metal-binding</keyword>
<keyword evidence="12" id="KW-0030">Aminoacyl-tRNA synthetase</keyword>
<protein>
    <recommendedName>
        <fullName evidence="4">isoleucine--tRNA ligase</fullName>
        <ecNumber evidence="4">6.1.1.5</ecNumber>
    </recommendedName>
</protein>
<dbReference type="InterPro" id="IPR002300">
    <property type="entry name" value="aa-tRNA-synth_Ia"/>
</dbReference>
<evidence type="ECO:0000256" key="5">
    <source>
        <dbReference type="ARBA" id="ARBA00022490"/>
    </source>
</evidence>
<comment type="function">
    <text evidence="13">Catalyzes the attachment of isoleucine to tRNA(Ile). As IleRS can inadvertently accommodate and process structurally similar amino acids such as valine, to avoid such errors it has two additional distinct tRNA(Ile)-dependent editing activities. One activity is designated as 'pretransfer' editing and involves the hydrolysis of activated Val-AMP. The other activity is designated 'posttransfer' editing and involves deacylation of mischarged Val-tRNA(Ile).</text>
</comment>
<gene>
    <name evidence="17" type="ORF">S01H4_01087</name>
</gene>
<keyword evidence="5" id="KW-0963">Cytoplasm</keyword>
<dbReference type="Gene3D" id="3.40.50.620">
    <property type="entry name" value="HUPs"/>
    <property type="match status" value="2"/>
</dbReference>
<dbReference type="GO" id="GO:0004822">
    <property type="term" value="F:isoleucine-tRNA ligase activity"/>
    <property type="evidence" value="ECO:0007669"/>
    <property type="project" value="UniProtKB-EC"/>
</dbReference>
<evidence type="ECO:0000256" key="1">
    <source>
        <dbReference type="ARBA" id="ARBA00001947"/>
    </source>
</evidence>
<name>X1A264_9ZZZZ</name>
<dbReference type="NCBIfam" id="TIGR00392">
    <property type="entry name" value="ileS"/>
    <property type="match status" value="1"/>
</dbReference>
<keyword evidence="6" id="KW-0436">Ligase</keyword>
<dbReference type="GO" id="GO:0005737">
    <property type="term" value="C:cytoplasm"/>
    <property type="evidence" value="ECO:0007669"/>
    <property type="project" value="UniProtKB-SubCell"/>
</dbReference>
<organism evidence="17">
    <name type="scientific">marine sediment metagenome</name>
    <dbReference type="NCBI Taxonomy" id="412755"/>
    <lineage>
        <taxon>unclassified sequences</taxon>
        <taxon>metagenomes</taxon>
        <taxon>ecological metagenomes</taxon>
    </lineage>
</organism>
<dbReference type="CDD" id="cd07961">
    <property type="entry name" value="Anticodon_Ia_Ile_ABEc"/>
    <property type="match status" value="1"/>
</dbReference>
<dbReference type="CDD" id="cd00818">
    <property type="entry name" value="IleRS_core"/>
    <property type="match status" value="1"/>
</dbReference>
<feature type="domain" description="Aminoacyl-tRNA synthetase class Ia" evidence="15">
    <location>
        <begin position="17"/>
        <end position="620"/>
    </location>
</feature>
<comment type="cofactor">
    <cofactor evidence="1">
        <name>Zn(2+)</name>
        <dbReference type="ChEBI" id="CHEBI:29105"/>
    </cofactor>
</comment>
<keyword evidence="11" id="KW-0648">Protein biosynthesis</keyword>
<dbReference type="EMBL" id="BART01000183">
    <property type="protein sequence ID" value="GAG66873.1"/>
    <property type="molecule type" value="Genomic_DNA"/>
</dbReference>
<evidence type="ECO:0000256" key="9">
    <source>
        <dbReference type="ARBA" id="ARBA00022833"/>
    </source>
</evidence>
<evidence type="ECO:0000256" key="13">
    <source>
        <dbReference type="ARBA" id="ARBA00025217"/>
    </source>
</evidence>
<dbReference type="PRINTS" id="PR00984">
    <property type="entry name" value="TRNASYNTHILE"/>
</dbReference>
<accession>X1A264</accession>
<proteinExistence type="predicted"/>
<dbReference type="InterPro" id="IPR002301">
    <property type="entry name" value="Ile-tRNA-ligase"/>
</dbReference>
<dbReference type="FunFam" id="3.40.50.620:FF:000075">
    <property type="entry name" value="Isoleucine--tRNA ligase"/>
    <property type="match status" value="1"/>
</dbReference>
<dbReference type="Pfam" id="PF00133">
    <property type="entry name" value="tRNA-synt_1"/>
    <property type="match status" value="1"/>
</dbReference>
<keyword evidence="9" id="KW-0862">Zinc</keyword>
<evidence type="ECO:0000313" key="17">
    <source>
        <dbReference type="EMBL" id="GAG66873.1"/>
    </source>
</evidence>
<dbReference type="FunFam" id="3.40.50.620:FF:000063">
    <property type="entry name" value="Isoleucine--tRNA ligase"/>
    <property type="match status" value="1"/>
</dbReference>
<dbReference type="GO" id="GO:0046872">
    <property type="term" value="F:metal ion binding"/>
    <property type="evidence" value="ECO:0007669"/>
    <property type="project" value="UniProtKB-KW"/>
</dbReference>
<evidence type="ECO:0000256" key="4">
    <source>
        <dbReference type="ARBA" id="ARBA00013165"/>
    </source>
</evidence>